<dbReference type="Gene3D" id="1.20.1280.50">
    <property type="match status" value="1"/>
</dbReference>
<protein>
    <recommendedName>
        <fullName evidence="1">F-box domain-containing protein</fullName>
    </recommendedName>
</protein>
<organism evidence="2 3">
    <name type="scientific">Phanerochaete sordida</name>
    <dbReference type="NCBI Taxonomy" id="48140"/>
    <lineage>
        <taxon>Eukaryota</taxon>
        <taxon>Fungi</taxon>
        <taxon>Dikarya</taxon>
        <taxon>Basidiomycota</taxon>
        <taxon>Agaricomycotina</taxon>
        <taxon>Agaricomycetes</taxon>
        <taxon>Polyporales</taxon>
        <taxon>Phanerochaetaceae</taxon>
        <taxon>Phanerochaete</taxon>
    </lineage>
</organism>
<evidence type="ECO:0000259" key="1">
    <source>
        <dbReference type="Pfam" id="PF12937"/>
    </source>
</evidence>
<dbReference type="Proteomes" id="UP000703269">
    <property type="component" value="Unassembled WGS sequence"/>
</dbReference>
<dbReference type="OrthoDB" id="2749150at2759"/>
<sequence length="534" mass="59165">MASEDASCPINCLPTEVLAEVFHWCILHVRAAVDGTSSHLAPPAPYSWLSVRAVCRHWRAVALSYPTLSTHIWLTRVSCVDSIIKLSGHLPLHVYAIDRAPSELHEEDAELLGLVLRVSQRIAHAKFTLSKDTIDLLFSLGQDAFPHLSSLSFHVAEFWSPSELLFPNIAFPALRKLECQNLFLVRSLSTITSPRLHSLRLVGCQTTLKGQLLPLLQQLPGLEELVLKRALHDYSQTLEVHEILILPPNPLQMAALPHLKLLHIDEDSGDLVVMLIKYLSFPRSASMRLKAHWFSHFQLPSATYLSVLLVGLVEAAPQTLLVSCDPERFTLSLWDARLPASDAPTPRVVPPRFSCTYDSPPAPFVADVISALPLRHISSAYLDERPVAHWSAPHWASLLARTPALEELSLRYETFDVVSPGAAPYRAPPIVPPRLPNLKRVEICEMYHRSSARADFESNTAHLGVIAAALQSHAGVDLSKRRENFHGAQTCRCVVQGESRTFGDPTPRAARAAQGAGWKGAVKEYVARLSSLFK</sequence>
<evidence type="ECO:0000313" key="2">
    <source>
        <dbReference type="EMBL" id="GJE89254.1"/>
    </source>
</evidence>
<evidence type="ECO:0000313" key="3">
    <source>
        <dbReference type="Proteomes" id="UP000703269"/>
    </source>
</evidence>
<dbReference type="InterPro" id="IPR001810">
    <property type="entry name" value="F-box_dom"/>
</dbReference>
<dbReference type="Pfam" id="PF12937">
    <property type="entry name" value="F-box-like"/>
    <property type="match status" value="1"/>
</dbReference>
<accession>A0A9P3G8C3</accession>
<dbReference type="EMBL" id="BPQB01000012">
    <property type="protein sequence ID" value="GJE89254.1"/>
    <property type="molecule type" value="Genomic_DNA"/>
</dbReference>
<comment type="caution">
    <text evidence="2">The sequence shown here is derived from an EMBL/GenBank/DDBJ whole genome shotgun (WGS) entry which is preliminary data.</text>
</comment>
<feature type="domain" description="F-box" evidence="1">
    <location>
        <begin position="10"/>
        <end position="64"/>
    </location>
</feature>
<dbReference type="AlphaFoldDB" id="A0A9P3G8C3"/>
<gene>
    <name evidence="2" type="ORF">PsYK624_053500</name>
</gene>
<proteinExistence type="predicted"/>
<name>A0A9P3G8C3_9APHY</name>
<reference evidence="2 3" key="1">
    <citation type="submission" date="2021-08" db="EMBL/GenBank/DDBJ databases">
        <title>Draft Genome Sequence of Phanerochaete sordida strain YK-624.</title>
        <authorList>
            <person name="Mori T."/>
            <person name="Dohra H."/>
            <person name="Suzuki T."/>
            <person name="Kawagishi H."/>
            <person name="Hirai H."/>
        </authorList>
    </citation>
    <scope>NUCLEOTIDE SEQUENCE [LARGE SCALE GENOMIC DNA]</scope>
    <source>
        <strain evidence="2 3">YK-624</strain>
    </source>
</reference>
<keyword evidence="3" id="KW-1185">Reference proteome</keyword>